<dbReference type="AlphaFoldDB" id="A0A1G7A248"/>
<dbReference type="EMBL" id="FNAT01000001">
    <property type="protein sequence ID" value="SDE08869.1"/>
    <property type="molecule type" value="Genomic_DNA"/>
</dbReference>
<dbReference type="OrthoDB" id="7874985at2"/>
<gene>
    <name evidence="2" type="ORF">SAMN04488567_0780</name>
</gene>
<dbReference type="RefSeq" id="WP_090109456.1">
    <property type="nucleotide sequence ID" value="NZ_FNAT01000001.1"/>
</dbReference>
<evidence type="ECO:0000313" key="2">
    <source>
        <dbReference type="EMBL" id="SDE08869.1"/>
    </source>
</evidence>
<feature type="chain" id="PRO_5011602976" evidence="1">
    <location>
        <begin position="22"/>
        <end position="108"/>
    </location>
</feature>
<accession>A0A1G7A248</accession>
<organism evidence="2 3">
    <name type="scientific">Limimaricola pyoseonensis</name>
    <dbReference type="NCBI Taxonomy" id="521013"/>
    <lineage>
        <taxon>Bacteria</taxon>
        <taxon>Pseudomonadati</taxon>
        <taxon>Pseudomonadota</taxon>
        <taxon>Alphaproteobacteria</taxon>
        <taxon>Rhodobacterales</taxon>
        <taxon>Paracoccaceae</taxon>
        <taxon>Limimaricola</taxon>
    </lineage>
</organism>
<dbReference type="STRING" id="521013.SAMN04488567_0780"/>
<evidence type="ECO:0000313" key="3">
    <source>
        <dbReference type="Proteomes" id="UP000198922"/>
    </source>
</evidence>
<keyword evidence="1" id="KW-0732">Signal</keyword>
<name>A0A1G7A248_9RHOB</name>
<evidence type="ECO:0000256" key="1">
    <source>
        <dbReference type="SAM" id="SignalP"/>
    </source>
</evidence>
<dbReference type="Proteomes" id="UP000198922">
    <property type="component" value="Unassembled WGS sequence"/>
</dbReference>
<proteinExistence type="predicted"/>
<keyword evidence="3" id="KW-1185">Reference proteome</keyword>
<reference evidence="3" key="1">
    <citation type="submission" date="2016-10" db="EMBL/GenBank/DDBJ databases">
        <authorList>
            <person name="Varghese N."/>
            <person name="Submissions S."/>
        </authorList>
    </citation>
    <scope>NUCLEOTIDE SEQUENCE [LARGE SCALE GENOMIC DNA]</scope>
    <source>
        <strain evidence="3">DSM 21424</strain>
    </source>
</reference>
<dbReference type="PROSITE" id="PS51257">
    <property type="entry name" value="PROKAR_LIPOPROTEIN"/>
    <property type="match status" value="1"/>
</dbReference>
<feature type="signal peptide" evidence="1">
    <location>
        <begin position="1"/>
        <end position="21"/>
    </location>
</feature>
<sequence length="108" mass="10787">MRAAPLLLALLLAGCAPGALPGLRPTLMPASAADQARRGAVELAVKGDFAALLGDIEAGGGPALTRAFDAAGVPGTDRPARLLQMQGDLGLYQTNPGALTTALLLWGG</sequence>
<protein>
    <submittedName>
        <fullName evidence="2">Uncharacterized protein</fullName>
    </submittedName>
</protein>